<dbReference type="PANTHER" id="PTHR42865:SF7">
    <property type="entry name" value="PROTON_GLUTAMATE-ASPARTATE SYMPORTER"/>
    <property type="match status" value="1"/>
</dbReference>
<feature type="transmembrane region" description="Helical" evidence="7">
    <location>
        <begin position="125"/>
        <end position="145"/>
    </location>
</feature>
<evidence type="ECO:0000256" key="1">
    <source>
        <dbReference type="ARBA" id="ARBA00004651"/>
    </source>
</evidence>
<gene>
    <name evidence="8" type="ORF">ACOF00016_LOCUS12200</name>
</gene>
<keyword evidence="4 7" id="KW-0812">Transmembrane</keyword>
<feature type="transmembrane region" description="Helical" evidence="7">
    <location>
        <begin position="321"/>
        <end position="347"/>
    </location>
</feature>
<evidence type="ECO:0000256" key="2">
    <source>
        <dbReference type="ARBA" id="ARBA00022448"/>
    </source>
</evidence>
<feature type="transmembrane region" description="Helical" evidence="7">
    <location>
        <begin position="86"/>
        <end position="105"/>
    </location>
</feature>
<evidence type="ECO:0000256" key="4">
    <source>
        <dbReference type="ARBA" id="ARBA00022692"/>
    </source>
</evidence>
<dbReference type="GO" id="GO:0015293">
    <property type="term" value="F:symporter activity"/>
    <property type="evidence" value="ECO:0007669"/>
    <property type="project" value="UniProtKB-UniRule"/>
</dbReference>
<keyword evidence="6 7" id="KW-0472">Membrane</keyword>
<feature type="transmembrane region" description="Helical" evidence="7">
    <location>
        <begin position="45"/>
        <end position="65"/>
    </location>
</feature>
<dbReference type="InterPro" id="IPR001991">
    <property type="entry name" value="Na-dicarboxylate_symporter"/>
</dbReference>
<feature type="transmembrane region" description="Helical" evidence="7">
    <location>
        <begin position="409"/>
        <end position="426"/>
    </location>
</feature>
<keyword evidence="2 7" id="KW-0813">Transport</keyword>
<reference evidence="8" key="1">
    <citation type="submission" date="2021-01" db="EMBL/GenBank/DDBJ databases">
        <authorList>
            <person name="Corre E."/>
            <person name="Pelletier E."/>
            <person name="Niang G."/>
            <person name="Scheremetjew M."/>
            <person name="Finn R."/>
            <person name="Kale V."/>
            <person name="Holt S."/>
            <person name="Cochrane G."/>
            <person name="Meng A."/>
            <person name="Brown T."/>
            <person name="Cohen L."/>
        </authorList>
    </citation>
    <scope>NUCLEOTIDE SEQUENCE</scope>
    <source>
        <strain evidence="8">CCMP127</strain>
    </source>
</reference>
<dbReference type="GO" id="GO:0005886">
    <property type="term" value="C:plasma membrane"/>
    <property type="evidence" value="ECO:0007669"/>
    <property type="project" value="UniProtKB-SubCell"/>
</dbReference>
<evidence type="ECO:0000256" key="6">
    <source>
        <dbReference type="ARBA" id="ARBA00023136"/>
    </source>
</evidence>
<protein>
    <recommendedName>
        <fullName evidence="7">Amino acid transporter</fullName>
    </recommendedName>
</protein>
<dbReference type="Gene3D" id="1.10.3860.10">
    <property type="entry name" value="Sodium:dicarboxylate symporter"/>
    <property type="match status" value="1"/>
</dbReference>
<dbReference type="Pfam" id="PF00375">
    <property type="entry name" value="SDF"/>
    <property type="match status" value="1"/>
</dbReference>
<sequence length="530" mass="56853">MSSSTTSDEKTKQAHDEKLKVDSEHFLTEEEDSPVGCGILGKNPVLAVMFFAGAGIGIGVGLSFWEPDDMEKKDKLLQWLGLLGDLFIRSLKCVVLPLVFVNVILSVLDMMNLGKASAVGYKTIGLYLLTTIGACLFGIIATLIMKGQYEQKVFTEDGPSYVSFACNEPGAYLAETADGTLMCTADYGDSSMIDFVMNDISGAFVKKSGGARDDISLSDTVYEGVFLKLITSNIVGAFNSANFAGIIVFAIVFGIGLSGVLNKMHVNGKDSSVVVKFLEEVDGVLLQMINWIIMVTPFAVFSLIVKAVGGQENLADTFENVGYLVIATMMAMIFHYFFTYVGCYFFFTRTNPFTYLRHILPAQTMAFACASSAATIPMTLKCVKATGIVPDPVGRFVVPLGATVNMDGGAIYFPCASIWLAILNGLEVNASHYILLVIISTIGSVGTAPVPSASLVLIITAYNTVFNTSGTPDGFEFIFAIDWFMDRLRTTLNVTGDAVVSGMVAHLTNADDHVPDLEGTGAAASKEEEA</sequence>
<evidence type="ECO:0000313" key="8">
    <source>
        <dbReference type="EMBL" id="CAE0415044.1"/>
    </source>
</evidence>
<keyword evidence="7" id="KW-0769">Symport</keyword>
<dbReference type="PANTHER" id="PTHR42865">
    <property type="entry name" value="PROTON/GLUTAMATE-ASPARTATE SYMPORTER"/>
    <property type="match status" value="1"/>
</dbReference>
<feature type="transmembrane region" description="Helical" evidence="7">
    <location>
        <begin position="433"/>
        <end position="462"/>
    </location>
</feature>
<comment type="subcellular location">
    <subcellularLocation>
        <location evidence="1">Cell membrane</location>
        <topology evidence="1">Multi-pass membrane protein</topology>
    </subcellularLocation>
    <subcellularLocation>
        <location evidence="7">Membrane</location>
        <topology evidence="7">Multi-pass membrane protein</topology>
    </subcellularLocation>
</comment>
<comment type="similarity">
    <text evidence="7">Belongs to the dicarboxylate/amino acid:cation symporter (DAACS) (TC 2.A.23) family.</text>
</comment>
<dbReference type="SUPFAM" id="SSF118215">
    <property type="entry name" value="Proton glutamate symport protein"/>
    <property type="match status" value="1"/>
</dbReference>
<feature type="transmembrane region" description="Helical" evidence="7">
    <location>
        <begin position="241"/>
        <end position="261"/>
    </location>
</feature>
<evidence type="ECO:0000256" key="7">
    <source>
        <dbReference type="RuleBase" id="RU361216"/>
    </source>
</evidence>
<keyword evidence="3" id="KW-1003">Cell membrane</keyword>
<feature type="transmembrane region" description="Helical" evidence="7">
    <location>
        <begin position="288"/>
        <end position="309"/>
    </location>
</feature>
<dbReference type="InterPro" id="IPR036458">
    <property type="entry name" value="Na:dicarbo_symporter_sf"/>
</dbReference>
<organism evidence="8">
    <name type="scientific">Amphora coffeiformis</name>
    <dbReference type="NCBI Taxonomy" id="265554"/>
    <lineage>
        <taxon>Eukaryota</taxon>
        <taxon>Sar</taxon>
        <taxon>Stramenopiles</taxon>
        <taxon>Ochrophyta</taxon>
        <taxon>Bacillariophyta</taxon>
        <taxon>Bacillariophyceae</taxon>
        <taxon>Bacillariophycidae</taxon>
        <taxon>Thalassiophysales</taxon>
        <taxon>Catenulaceae</taxon>
        <taxon>Amphora</taxon>
    </lineage>
</organism>
<dbReference type="EMBL" id="HBIM01015434">
    <property type="protein sequence ID" value="CAE0415044.1"/>
    <property type="molecule type" value="Transcribed_RNA"/>
</dbReference>
<dbReference type="PRINTS" id="PR00173">
    <property type="entry name" value="EDTRNSPORT"/>
</dbReference>
<proteinExistence type="inferred from homology"/>
<evidence type="ECO:0000256" key="5">
    <source>
        <dbReference type="ARBA" id="ARBA00022989"/>
    </source>
</evidence>
<dbReference type="AlphaFoldDB" id="A0A7S3L8I7"/>
<name>A0A7S3L8I7_9STRA</name>
<accession>A0A7S3L8I7</accession>
<evidence type="ECO:0000256" key="3">
    <source>
        <dbReference type="ARBA" id="ARBA00022475"/>
    </source>
</evidence>
<keyword evidence="5 7" id="KW-1133">Transmembrane helix</keyword>